<feature type="region of interest" description="Disordered" evidence="1">
    <location>
        <begin position="67"/>
        <end position="89"/>
    </location>
</feature>
<name>A0A915ZMM3_9GLOM</name>
<gene>
    <name evidence="2" type="ORF">CHRIB12_LOCUS17026</name>
</gene>
<protein>
    <submittedName>
        <fullName evidence="2">Uncharacterized protein</fullName>
    </submittedName>
</protein>
<reference evidence="2" key="1">
    <citation type="submission" date="2020-05" db="EMBL/GenBank/DDBJ databases">
        <authorList>
            <person name="Rincon C."/>
            <person name="Sanders R I."/>
            <person name="Robbins C."/>
            <person name="Chaturvedi A."/>
        </authorList>
    </citation>
    <scope>NUCLEOTIDE SEQUENCE</scope>
    <source>
        <strain evidence="2">CHB12</strain>
    </source>
</reference>
<sequence>MFYYKHILNFQNSRKGDLGRPRLDDDKYLHGTFSFLAPHYRDFNNDVTFGEGDTFLDFATSSATSSATTNTAKQVKNHLGRKSQGIQKRQPIKKISYEEKFCCAKLAITSLEKTPDRFKSKLVTMRETSDEEATGSRVF</sequence>
<evidence type="ECO:0000313" key="3">
    <source>
        <dbReference type="Proteomes" id="UP000684084"/>
    </source>
</evidence>
<dbReference type="Proteomes" id="UP000684084">
    <property type="component" value="Unassembled WGS sequence"/>
</dbReference>
<comment type="caution">
    <text evidence="2">The sequence shown here is derived from an EMBL/GenBank/DDBJ whole genome shotgun (WGS) entry which is preliminary data.</text>
</comment>
<dbReference type="EMBL" id="CAGKOT010000042">
    <property type="protein sequence ID" value="CAB5380330.1"/>
    <property type="molecule type" value="Genomic_DNA"/>
</dbReference>
<dbReference type="AlphaFoldDB" id="A0A915ZMM3"/>
<evidence type="ECO:0000256" key="1">
    <source>
        <dbReference type="SAM" id="MobiDB-lite"/>
    </source>
</evidence>
<organism evidence="2 3">
    <name type="scientific">Rhizophagus irregularis</name>
    <dbReference type="NCBI Taxonomy" id="588596"/>
    <lineage>
        <taxon>Eukaryota</taxon>
        <taxon>Fungi</taxon>
        <taxon>Fungi incertae sedis</taxon>
        <taxon>Mucoromycota</taxon>
        <taxon>Glomeromycotina</taxon>
        <taxon>Glomeromycetes</taxon>
        <taxon>Glomerales</taxon>
        <taxon>Glomeraceae</taxon>
        <taxon>Rhizophagus</taxon>
    </lineage>
</organism>
<proteinExistence type="predicted"/>
<evidence type="ECO:0000313" key="2">
    <source>
        <dbReference type="EMBL" id="CAB5380330.1"/>
    </source>
</evidence>
<dbReference type="VEuPathDB" id="FungiDB:RhiirFUN_022205"/>
<dbReference type="OrthoDB" id="2342899at2759"/>
<accession>A0A915ZMM3</accession>